<keyword evidence="4" id="KW-1005">Bacterial flagellum biogenesis</keyword>
<keyword evidence="3" id="KW-0813">Transport</keyword>
<evidence type="ECO:0000256" key="3">
    <source>
        <dbReference type="ARBA" id="ARBA00022448"/>
    </source>
</evidence>
<organism evidence="8 9">
    <name type="scientific">Candidatus Cohnella colombiensis</name>
    <dbReference type="NCBI Taxonomy" id="3121368"/>
    <lineage>
        <taxon>Bacteria</taxon>
        <taxon>Bacillati</taxon>
        <taxon>Bacillota</taxon>
        <taxon>Bacilli</taxon>
        <taxon>Bacillales</taxon>
        <taxon>Paenibacillaceae</taxon>
        <taxon>Cohnella</taxon>
    </lineage>
</organism>
<name>A0AA95F090_9BACL</name>
<dbReference type="InterPro" id="IPR051472">
    <property type="entry name" value="T3SS_Stator/FliH"/>
</dbReference>
<dbReference type="PANTHER" id="PTHR34982:SF1">
    <property type="entry name" value="FLAGELLAR ASSEMBLY PROTEIN FLIH"/>
    <property type="match status" value="1"/>
</dbReference>
<dbReference type="PANTHER" id="PTHR34982">
    <property type="entry name" value="YOP PROTEINS TRANSLOCATION PROTEIN L"/>
    <property type="match status" value="1"/>
</dbReference>
<dbReference type="GO" id="GO:0015031">
    <property type="term" value="P:protein transport"/>
    <property type="evidence" value="ECO:0007669"/>
    <property type="project" value="UniProtKB-KW"/>
</dbReference>
<dbReference type="EMBL" id="CP119317">
    <property type="protein sequence ID" value="WEK56191.1"/>
    <property type="molecule type" value="Genomic_DNA"/>
</dbReference>
<dbReference type="Pfam" id="PF02108">
    <property type="entry name" value="FliH"/>
    <property type="match status" value="1"/>
</dbReference>
<evidence type="ECO:0000256" key="4">
    <source>
        <dbReference type="ARBA" id="ARBA00022795"/>
    </source>
</evidence>
<keyword evidence="9" id="KW-1185">Reference proteome</keyword>
<dbReference type="GO" id="GO:0044781">
    <property type="term" value="P:bacterial-type flagellum organization"/>
    <property type="evidence" value="ECO:0007669"/>
    <property type="project" value="UniProtKB-KW"/>
</dbReference>
<accession>A0AA95F090</accession>
<dbReference type="GO" id="GO:0005829">
    <property type="term" value="C:cytosol"/>
    <property type="evidence" value="ECO:0007669"/>
    <property type="project" value="TreeGrafter"/>
</dbReference>
<evidence type="ECO:0000256" key="6">
    <source>
        <dbReference type="ARBA" id="ARBA00023225"/>
    </source>
</evidence>
<evidence type="ECO:0000259" key="7">
    <source>
        <dbReference type="Pfam" id="PF02108"/>
    </source>
</evidence>
<gene>
    <name evidence="8" type="ORF">P0Y55_09130</name>
</gene>
<dbReference type="AlphaFoldDB" id="A0AA95F090"/>
<keyword evidence="5" id="KW-0653">Protein transport</keyword>
<comment type="function">
    <text evidence="1">Needed for flagellar regrowth and assembly.</text>
</comment>
<dbReference type="InterPro" id="IPR018035">
    <property type="entry name" value="Flagellar_FliH/T3SS_HrpE"/>
</dbReference>
<feature type="domain" description="Flagellar assembly protein FliH/Type III secretion system HrpE" evidence="7">
    <location>
        <begin position="133"/>
        <end position="258"/>
    </location>
</feature>
<reference evidence="8" key="1">
    <citation type="submission" date="2023-03" db="EMBL/GenBank/DDBJ databases">
        <title>Andean soil-derived lignocellulolytic bacterial consortium as a source of novel taxa and putative plastic-active enzymes.</title>
        <authorList>
            <person name="Diaz-Garcia L."/>
            <person name="Chuvochina M."/>
            <person name="Feuerriegel G."/>
            <person name="Bunk B."/>
            <person name="Sproer C."/>
            <person name="Streit W.R."/>
            <person name="Rodriguez L.M."/>
            <person name="Overmann J."/>
            <person name="Jimenez D.J."/>
        </authorList>
    </citation>
    <scope>NUCLEOTIDE SEQUENCE</scope>
    <source>
        <strain evidence="8">MAG 2441</strain>
    </source>
</reference>
<keyword evidence="6" id="KW-1006">Bacterial flagellum protein export</keyword>
<evidence type="ECO:0000313" key="9">
    <source>
        <dbReference type="Proteomes" id="UP001178662"/>
    </source>
</evidence>
<comment type="similarity">
    <text evidence="2">Belongs to the FliH family.</text>
</comment>
<evidence type="ECO:0000313" key="8">
    <source>
        <dbReference type="EMBL" id="WEK56191.1"/>
    </source>
</evidence>
<evidence type="ECO:0000256" key="1">
    <source>
        <dbReference type="ARBA" id="ARBA00003041"/>
    </source>
</evidence>
<evidence type="ECO:0000256" key="5">
    <source>
        <dbReference type="ARBA" id="ARBA00022927"/>
    </source>
</evidence>
<protein>
    <submittedName>
        <fullName evidence="8">FliH/SctL family protein</fullName>
    </submittedName>
</protein>
<dbReference type="Proteomes" id="UP001178662">
    <property type="component" value="Chromosome"/>
</dbReference>
<proteinExistence type="inferred from homology"/>
<sequence length="280" mass="30688">MSNLIKSTNVISLEDLKRLEASPVIISRQQNISNSASKGEGNDEVDVESHSLKARILSDAEETAQQIIADAQITIAQMKAAAEQEIDAWWDARRSEDGQFREEIGRQGFAEGFAEGSVHAEQQLAHSWEARLKEAQTIVEQAYETKHSVIAEGEQFLVELSCSIAEKILSQELTNAPELAIKLFAQTLSRRKEQGVIVLCVAPSQFAFVQAAKDELSMSLDSQAELQIVPDLTIQEGGCVVRSAFGSIDARVDTQLDAIRQQLLRVAAHSAEEGTRDVAT</sequence>
<evidence type="ECO:0000256" key="2">
    <source>
        <dbReference type="ARBA" id="ARBA00006602"/>
    </source>
</evidence>